<feature type="region of interest" description="Disordered" evidence="1">
    <location>
        <begin position="253"/>
        <end position="290"/>
    </location>
</feature>
<feature type="region of interest" description="Disordered" evidence="1">
    <location>
        <begin position="136"/>
        <end position="163"/>
    </location>
</feature>
<comment type="caution">
    <text evidence="2">The sequence shown here is derived from an EMBL/GenBank/DDBJ whole genome shotgun (WGS) entry which is preliminary data.</text>
</comment>
<reference evidence="2 3" key="1">
    <citation type="submission" date="2023-02" db="EMBL/GenBank/DDBJ databases">
        <title>LHISI_Scaffold_Assembly.</title>
        <authorList>
            <person name="Stuart O.P."/>
            <person name="Cleave R."/>
            <person name="Magrath M.J.L."/>
            <person name="Mikheyev A.S."/>
        </authorList>
    </citation>
    <scope>NUCLEOTIDE SEQUENCE [LARGE SCALE GENOMIC DNA]</scope>
    <source>
        <strain evidence="2">Daus_M_001</strain>
        <tissue evidence="2">Leg muscle</tissue>
    </source>
</reference>
<name>A0ABQ9H269_9NEOP</name>
<feature type="region of interest" description="Disordered" evidence="1">
    <location>
        <begin position="864"/>
        <end position="907"/>
    </location>
</feature>
<gene>
    <name evidence="2" type="ORF">PR048_018980</name>
</gene>
<feature type="compositionally biased region" description="Polar residues" evidence="1">
    <location>
        <begin position="867"/>
        <end position="893"/>
    </location>
</feature>
<accession>A0ABQ9H269</accession>
<feature type="compositionally biased region" description="Basic and acidic residues" evidence="1">
    <location>
        <begin position="895"/>
        <end position="907"/>
    </location>
</feature>
<evidence type="ECO:0000313" key="2">
    <source>
        <dbReference type="EMBL" id="KAJ8878402.1"/>
    </source>
</evidence>
<feature type="region of interest" description="Disordered" evidence="1">
    <location>
        <begin position="1077"/>
        <end position="1122"/>
    </location>
</feature>
<feature type="compositionally biased region" description="Basic and acidic residues" evidence="1">
    <location>
        <begin position="257"/>
        <end position="270"/>
    </location>
</feature>
<keyword evidence="3" id="KW-1185">Reference proteome</keyword>
<organism evidence="2 3">
    <name type="scientific">Dryococelus australis</name>
    <dbReference type="NCBI Taxonomy" id="614101"/>
    <lineage>
        <taxon>Eukaryota</taxon>
        <taxon>Metazoa</taxon>
        <taxon>Ecdysozoa</taxon>
        <taxon>Arthropoda</taxon>
        <taxon>Hexapoda</taxon>
        <taxon>Insecta</taxon>
        <taxon>Pterygota</taxon>
        <taxon>Neoptera</taxon>
        <taxon>Polyneoptera</taxon>
        <taxon>Phasmatodea</taxon>
        <taxon>Verophasmatodea</taxon>
        <taxon>Anareolatae</taxon>
        <taxon>Phasmatidae</taxon>
        <taxon>Eurycanthinae</taxon>
        <taxon>Dryococelus</taxon>
    </lineage>
</organism>
<dbReference type="Proteomes" id="UP001159363">
    <property type="component" value="Chromosome 6"/>
</dbReference>
<proteinExistence type="predicted"/>
<dbReference type="EMBL" id="JARBHB010000007">
    <property type="protein sequence ID" value="KAJ8878402.1"/>
    <property type="molecule type" value="Genomic_DNA"/>
</dbReference>
<evidence type="ECO:0000256" key="1">
    <source>
        <dbReference type="SAM" id="MobiDB-lite"/>
    </source>
</evidence>
<protein>
    <submittedName>
        <fullName evidence="2">Uncharacterized protein</fullName>
    </submittedName>
</protein>
<sequence>MAARGSDWPLHAAKKLPVGCSLSVDGEWVGRVLIGERRPLHVAGQGRRFAGQCVQLQFAACEAVSLLFPVLPRVLLRRKANQPEHSCRLSHKYNPHKIRIYNTTTRSSRQSDTTLQPDHFRHQNLFKVNNTPIAGILPRTTPTNIEPSRPTRKSTTHSAPANLTSERTPATLSTIRRHVRDNSRPTNHDIWLQGAQCCDLFCSRTTTRKKGGNVRNQTIEHYQIHYTSLQILDLLQEDPKPARLVVLSASSCEDPLDSGRVKNQSRDHGDGVPLVPQEQDGREKPSSPPYILLRLASSPSSAGRVGAGSSWPPEPQLAFDHGPVVHGDGVPLVPQEQDGREKPSSPPYILLRLASSPSSAGRVFSKQRGWLVVAARAPASTASTITHKGCSRPATMASRDEHEDNRCGGVCISSHCSTERLTCSPLIKAIRVQSPAVSPPDFRMADVAAGRQVFLRDLPFPPALAFRHFSVFARNQSPCANTTSKTEWIAFEVRILFIRLCIVRCTYATVARMTEVSARRRIWRRGCGELTCVSGIEQRPAKQTTAVCSWLQAAPVITNSLLWRVFPLITSVRRESPRNPGALGEGVEIMGGALHLLPRSAPLRNISGRDTHRAPKGGCRFTGTQGAQCPGCSSTCRTVKEVRDHSGQCNPTCWHLISVHDERLDCPPPPQPRRTRVQSPAGSLPDFRMWGSCRTMPLVGGIFSGISRYPCPLHSGATPFSPHFTSIDSQDLVLCRNSAVDCLHWEVEPRDQVRTWAITFPTMLDRTLVFCTERGLTTALSAVRLLIKEKETVLGRTIAEFASSDFGKPGKTEISMSGQGIKPECSRTRVQCVETAPPRSRDRTHGKFSGVDQSACEPITTVEHSGIPQTNTGSCANTQGTTWSEKSELSSQMKDVPRTESATYREEHARRAIDTPWGRRSLQLYPAARQRASRARYMRGSDKADTATRIKCTIATIALNSPHLKCVETHTGRMLNSFVRKRVSAPQFEHHQAGWSLPWPTLVVIGKKKKEKNFLRFGSARNCRAHAMLARASAIASSLEGSRSGMKTVLVEEATFHFSRWPAYRVRSDLTAFDRTSSPLKHNGPTLAVTPQSDVLLHSDGAARPRSRRRGSDTGDTNTHASRLIAPTRMACSVSFRDRHWNKMAGEREIPDKTRRPAALSGTITTCEIPGATPPGIETGSPWWEAISLTTTPPPSPMPIKKNQRNSFTTKMRYDVNTARLARRSDETVEVRVSVARIAPSELSCVVLTNQTSAAYPSILQSDVAALNSFRLDFCKEYCGGWKLGERHTLRMPHDHRPPVRPPRHTIVTPYGSGRLFPTGCSSPRDVTAILPVAVVVDSG</sequence>
<evidence type="ECO:0000313" key="3">
    <source>
        <dbReference type="Proteomes" id="UP001159363"/>
    </source>
</evidence>